<dbReference type="Pfam" id="PF12804">
    <property type="entry name" value="NTP_transf_3"/>
    <property type="match status" value="1"/>
</dbReference>
<name>A0AA41YVZ5_9HYPH</name>
<dbReference type="InterPro" id="IPR025877">
    <property type="entry name" value="MobA-like_NTP_Trfase"/>
</dbReference>
<dbReference type="GO" id="GO:1902758">
    <property type="term" value="P:bis(molybdopterin guanine dinucleotide)molybdenum biosynthetic process"/>
    <property type="evidence" value="ECO:0007669"/>
    <property type="project" value="TreeGrafter"/>
</dbReference>
<evidence type="ECO:0000256" key="4">
    <source>
        <dbReference type="ARBA" id="ARBA00022741"/>
    </source>
</evidence>
<reference evidence="9" key="1">
    <citation type="submission" date="2022-05" db="EMBL/GenBank/DDBJ databases">
        <authorList>
            <person name="Pankratov T."/>
        </authorList>
    </citation>
    <scope>NUCLEOTIDE SEQUENCE</scope>
    <source>
        <strain evidence="9">BP6-180914</strain>
    </source>
</reference>
<keyword evidence="2 9" id="KW-0808">Transferase</keyword>
<evidence type="ECO:0000256" key="5">
    <source>
        <dbReference type="ARBA" id="ARBA00022842"/>
    </source>
</evidence>
<dbReference type="EMBL" id="JAMOIM010000008">
    <property type="protein sequence ID" value="MCW6509129.1"/>
    <property type="molecule type" value="Genomic_DNA"/>
</dbReference>
<evidence type="ECO:0000313" key="10">
    <source>
        <dbReference type="Proteomes" id="UP001165667"/>
    </source>
</evidence>
<protein>
    <submittedName>
        <fullName evidence="9">Molybdenum cofactor guanylyltransferase</fullName>
        <ecNumber evidence="9">2.7.7.77</ecNumber>
    </submittedName>
</protein>
<dbReference type="CDD" id="cd02503">
    <property type="entry name" value="MobA"/>
    <property type="match status" value="1"/>
</dbReference>
<dbReference type="GO" id="GO:0046872">
    <property type="term" value="F:metal ion binding"/>
    <property type="evidence" value="ECO:0007669"/>
    <property type="project" value="UniProtKB-KW"/>
</dbReference>
<dbReference type="SUPFAM" id="SSF53448">
    <property type="entry name" value="Nucleotide-diphospho-sugar transferases"/>
    <property type="match status" value="1"/>
</dbReference>
<keyword evidence="5" id="KW-0460">Magnesium</keyword>
<dbReference type="Gene3D" id="3.90.550.10">
    <property type="entry name" value="Spore Coat Polysaccharide Biosynthesis Protein SpsA, Chain A"/>
    <property type="match status" value="1"/>
</dbReference>
<dbReference type="Proteomes" id="UP001165667">
    <property type="component" value="Unassembled WGS sequence"/>
</dbReference>
<keyword evidence="4" id="KW-0547">Nucleotide-binding</keyword>
<dbReference type="InterPro" id="IPR013482">
    <property type="entry name" value="Molybde_CF_guanTrfase"/>
</dbReference>
<keyword evidence="3" id="KW-0479">Metal-binding</keyword>
<gene>
    <name evidence="9" type="primary">mobA</name>
    <name evidence="9" type="ORF">M8523_13955</name>
</gene>
<dbReference type="GO" id="GO:0005525">
    <property type="term" value="F:GTP binding"/>
    <property type="evidence" value="ECO:0007669"/>
    <property type="project" value="UniProtKB-KW"/>
</dbReference>
<dbReference type="PANTHER" id="PTHR19136">
    <property type="entry name" value="MOLYBDENUM COFACTOR GUANYLYLTRANSFERASE"/>
    <property type="match status" value="1"/>
</dbReference>
<evidence type="ECO:0000313" key="9">
    <source>
        <dbReference type="EMBL" id="MCW6509129.1"/>
    </source>
</evidence>
<evidence type="ECO:0000256" key="3">
    <source>
        <dbReference type="ARBA" id="ARBA00022723"/>
    </source>
</evidence>
<evidence type="ECO:0000259" key="8">
    <source>
        <dbReference type="Pfam" id="PF12804"/>
    </source>
</evidence>
<sequence length="192" mass="20119">MGGQDKTLLPLPGGSPLSILRDRLKPQCAQLAISANGDPGRFAALGLAVITDVHGSYAGPLAGVLAGLEYLASQARSDWLLTVPGDTPFIPFDLAARLAATAKESGVRIARATSAGRSHPVVALWSPSVRSALRDALVMRDVRRVMAFQEEIGVGEAEWPESSYDPFFNLNSSSDIAEATSIAAMLASGRSS</sequence>
<feature type="domain" description="MobA-like NTP transferase" evidence="8">
    <location>
        <begin position="1"/>
        <end position="149"/>
    </location>
</feature>
<dbReference type="InterPro" id="IPR029044">
    <property type="entry name" value="Nucleotide-diphossugar_trans"/>
</dbReference>
<keyword evidence="10" id="KW-1185">Reference proteome</keyword>
<accession>A0AA41YVZ5</accession>
<comment type="caution">
    <text evidence="9">The sequence shown here is derived from an EMBL/GenBank/DDBJ whole genome shotgun (WGS) entry which is preliminary data.</text>
</comment>
<dbReference type="GO" id="GO:0061603">
    <property type="term" value="F:molybdenum cofactor guanylyltransferase activity"/>
    <property type="evidence" value="ECO:0007669"/>
    <property type="project" value="UniProtKB-EC"/>
</dbReference>
<keyword evidence="1" id="KW-0963">Cytoplasm</keyword>
<dbReference type="AlphaFoldDB" id="A0AA41YVZ5"/>
<dbReference type="PANTHER" id="PTHR19136:SF81">
    <property type="entry name" value="MOLYBDENUM COFACTOR GUANYLYLTRANSFERASE"/>
    <property type="match status" value="1"/>
</dbReference>
<evidence type="ECO:0000256" key="2">
    <source>
        <dbReference type="ARBA" id="ARBA00022679"/>
    </source>
</evidence>
<dbReference type="NCBIfam" id="TIGR02665">
    <property type="entry name" value="molyb_mobA"/>
    <property type="match status" value="1"/>
</dbReference>
<proteinExistence type="predicted"/>
<keyword evidence="6" id="KW-0342">GTP-binding</keyword>
<organism evidence="9 10">
    <name type="scientific">Lichenifustis flavocetrariae</name>
    <dbReference type="NCBI Taxonomy" id="2949735"/>
    <lineage>
        <taxon>Bacteria</taxon>
        <taxon>Pseudomonadati</taxon>
        <taxon>Pseudomonadota</taxon>
        <taxon>Alphaproteobacteria</taxon>
        <taxon>Hyphomicrobiales</taxon>
        <taxon>Lichenihabitantaceae</taxon>
        <taxon>Lichenifustis</taxon>
    </lineage>
</organism>
<keyword evidence="9" id="KW-0548">Nucleotidyltransferase</keyword>
<evidence type="ECO:0000256" key="1">
    <source>
        <dbReference type="ARBA" id="ARBA00022490"/>
    </source>
</evidence>
<keyword evidence="7" id="KW-0501">Molybdenum cofactor biosynthesis</keyword>
<evidence type="ECO:0000256" key="6">
    <source>
        <dbReference type="ARBA" id="ARBA00023134"/>
    </source>
</evidence>
<dbReference type="EC" id="2.7.7.77" evidence="9"/>
<evidence type="ECO:0000256" key="7">
    <source>
        <dbReference type="ARBA" id="ARBA00023150"/>
    </source>
</evidence>